<name>A0A068SDY9_9FUNG</name>
<evidence type="ECO:0000313" key="3">
    <source>
        <dbReference type="Proteomes" id="UP000027586"/>
    </source>
</evidence>
<feature type="region of interest" description="Disordered" evidence="1">
    <location>
        <begin position="114"/>
        <end position="133"/>
    </location>
</feature>
<comment type="caution">
    <text evidence="2">The sequence shown here is derived from an EMBL/GenBank/DDBJ whole genome shotgun (WGS) entry which is preliminary data.</text>
</comment>
<proteinExistence type="predicted"/>
<dbReference type="EMBL" id="CBTN010000086">
    <property type="protein sequence ID" value="CDH60230.1"/>
    <property type="molecule type" value="Genomic_DNA"/>
</dbReference>
<organism evidence="2 3">
    <name type="scientific">Lichtheimia corymbifera JMRC:FSU:9682</name>
    <dbReference type="NCBI Taxonomy" id="1263082"/>
    <lineage>
        <taxon>Eukaryota</taxon>
        <taxon>Fungi</taxon>
        <taxon>Fungi incertae sedis</taxon>
        <taxon>Mucoromycota</taxon>
        <taxon>Mucoromycotina</taxon>
        <taxon>Mucoromycetes</taxon>
        <taxon>Mucorales</taxon>
        <taxon>Lichtheimiaceae</taxon>
        <taxon>Lichtheimia</taxon>
    </lineage>
</organism>
<dbReference type="AlphaFoldDB" id="A0A068SDY9"/>
<feature type="region of interest" description="Disordered" evidence="1">
    <location>
        <begin position="1"/>
        <end position="46"/>
    </location>
</feature>
<feature type="compositionally biased region" description="Basic and acidic residues" evidence="1">
    <location>
        <begin position="119"/>
        <end position="133"/>
    </location>
</feature>
<dbReference type="OrthoDB" id="10573585at2759"/>
<protein>
    <submittedName>
        <fullName evidence="2">Uncharacterized protein</fullName>
    </submittedName>
</protein>
<feature type="region of interest" description="Disordered" evidence="1">
    <location>
        <begin position="63"/>
        <end position="92"/>
    </location>
</feature>
<sequence length="133" mass="15127">MTSHSRRAASAGSNQPPAEVPQEDYEMEEAPQNDQTRHRRQLKTRLSISSVSLDLLLSRSHFYSTQSQRPKLRHPSTTTSPISKSLPPTQHPQVDTILVQLNKRVEQTARDLLQAQGKSKMEHDEALRQHKQA</sequence>
<dbReference type="VEuPathDB" id="FungiDB:LCOR_11018.1"/>
<accession>A0A068SDY9</accession>
<gene>
    <name evidence="2" type="ORF">LCOR_11018.1</name>
</gene>
<evidence type="ECO:0000256" key="1">
    <source>
        <dbReference type="SAM" id="MobiDB-lite"/>
    </source>
</evidence>
<reference evidence="2" key="1">
    <citation type="submission" date="2013-08" db="EMBL/GenBank/DDBJ databases">
        <title>Gene expansion shapes genome architecture in the human pathogen Lichtheimia corymbifera: an evolutionary genomics analysis in the ancient terrestrial Mucorales (Mucoromycotina).</title>
        <authorList>
            <person name="Schwartze V.U."/>
            <person name="Winter S."/>
            <person name="Shelest E."/>
            <person name="Marcet-Houben M."/>
            <person name="Horn F."/>
            <person name="Wehner S."/>
            <person name="Hoffmann K."/>
            <person name="Riege K."/>
            <person name="Sammeth M."/>
            <person name="Nowrousian M."/>
            <person name="Valiante V."/>
            <person name="Linde J."/>
            <person name="Jacobsen I.D."/>
            <person name="Marz M."/>
            <person name="Brakhage A.A."/>
            <person name="Gabaldon T."/>
            <person name="Bocker S."/>
            <person name="Voigt K."/>
        </authorList>
    </citation>
    <scope>NUCLEOTIDE SEQUENCE [LARGE SCALE GENOMIC DNA]</scope>
    <source>
        <strain evidence="2">FSU 9682</strain>
    </source>
</reference>
<evidence type="ECO:0000313" key="2">
    <source>
        <dbReference type="EMBL" id="CDH60230.1"/>
    </source>
</evidence>
<keyword evidence="3" id="KW-1185">Reference proteome</keyword>
<feature type="compositionally biased region" description="Acidic residues" evidence="1">
    <location>
        <begin position="21"/>
        <end position="31"/>
    </location>
</feature>
<dbReference type="Proteomes" id="UP000027586">
    <property type="component" value="Unassembled WGS sequence"/>
</dbReference>